<proteinExistence type="predicted"/>
<gene>
    <name evidence="1" type="ORF">BRADI_1g02253v3</name>
</gene>
<dbReference type="Proteomes" id="UP000008810">
    <property type="component" value="Chromosome 1"/>
</dbReference>
<accession>A0A2K2DHR7</accession>
<sequence>MAACIPPRVSRYSLWAREAAKKERKSADRGVGYRTPDEIRFFICGVQITDLERGFEDSTEPEGCRTEPKCRY</sequence>
<keyword evidence="3" id="KW-1185">Reference proteome</keyword>
<dbReference type="InParanoid" id="A0A2K2DHR7"/>
<evidence type="ECO:0000313" key="2">
    <source>
        <dbReference type="EnsemblPlants" id="PNT73826"/>
    </source>
</evidence>
<dbReference type="EMBL" id="CM000880">
    <property type="protein sequence ID" value="PNT73826.1"/>
    <property type="molecule type" value="Genomic_DNA"/>
</dbReference>
<reference evidence="1 2" key="1">
    <citation type="journal article" date="2010" name="Nature">
        <title>Genome sequencing and analysis of the model grass Brachypodium distachyon.</title>
        <authorList>
            <consortium name="International Brachypodium Initiative"/>
        </authorList>
    </citation>
    <scope>NUCLEOTIDE SEQUENCE [LARGE SCALE GENOMIC DNA]</scope>
    <source>
        <strain evidence="1 2">Bd21</strain>
    </source>
</reference>
<dbReference type="EnsemblPlants" id="PNT73826">
    <property type="protein sequence ID" value="PNT73826"/>
    <property type="gene ID" value="BRADI_1g02253v3"/>
</dbReference>
<reference evidence="2" key="3">
    <citation type="submission" date="2018-08" db="UniProtKB">
        <authorList>
            <consortium name="EnsemblPlants"/>
        </authorList>
    </citation>
    <scope>IDENTIFICATION</scope>
    <source>
        <strain evidence="2">cv. Bd21</strain>
    </source>
</reference>
<evidence type="ECO:0000313" key="1">
    <source>
        <dbReference type="EMBL" id="PNT73826.1"/>
    </source>
</evidence>
<name>A0A2K2DHR7_BRADI</name>
<organism evidence="1">
    <name type="scientific">Brachypodium distachyon</name>
    <name type="common">Purple false brome</name>
    <name type="synonym">Trachynia distachya</name>
    <dbReference type="NCBI Taxonomy" id="15368"/>
    <lineage>
        <taxon>Eukaryota</taxon>
        <taxon>Viridiplantae</taxon>
        <taxon>Streptophyta</taxon>
        <taxon>Embryophyta</taxon>
        <taxon>Tracheophyta</taxon>
        <taxon>Spermatophyta</taxon>
        <taxon>Magnoliopsida</taxon>
        <taxon>Liliopsida</taxon>
        <taxon>Poales</taxon>
        <taxon>Poaceae</taxon>
        <taxon>BOP clade</taxon>
        <taxon>Pooideae</taxon>
        <taxon>Stipodae</taxon>
        <taxon>Brachypodieae</taxon>
        <taxon>Brachypodium</taxon>
    </lineage>
</organism>
<reference evidence="1" key="2">
    <citation type="submission" date="2017-06" db="EMBL/GenBank/DDBJ databases">
        <title>WGS assembly of Brachypodium distachyon.</title>
        <authorList>
            <consortium name="The International Brachypodium Initiative"/>
            <person name="Lucas S."/>
            <person name="Harmon-Smith M."/>
            <person name="Lail K."/>
            <person name="Tice H."/>
            <person name="Grimwood J."/>
            <person name="Bruce D."/>
            <person name="Barry K."/>
            <person name="Shu S."/>
            <person name="Lindquist E."/>
            <person name="Wang M."/>
            <person name="Pitluck S."/>
            <person name="Vogel J.P."/>
            <person name="Garvin D.F."/>
            <person name="Mockler T.C."/>
            <person name="Schmutz J."/>
            <person name="Rokhsar D."/>
            <person name="Bevan M.W."/>
        </authorList>
    </citation>
    <scope>NUCLEOTIDE SEQUENCE</scope>
    <source>
        <strain evidence="1">Bd21</strain>
    </source>
</reference>
<evidence type="ECO:0000313" key="3">
    <source>
        <dbReference type="Proteomes" id="UP000008810"/>
    </source>
</evidence>
<dbReference type="AlphaFoldDB" id="A0A2K2DHR7"/>
<dbReference type="Gramene" id="PNT73826">
    <property type="protein sequence ID" value="PNT73826"/>
    <property type="gene ID" value="BRADI_1g02253v3"/>
</dbReference>
<protein>
    <submittedName>
        <fullName evidence="1 2">Uncharacterized protein</fullName>
    </submittedName>
</protein>